<evidence type="ECO:0000256" key="1">
    <source>
        <dbReference type="SAM" id="Phobius"/>
    </source>
</evidence>
<feature type="transmembrane region" description="Helical" evidence="1">
    <location>
        <begin position="58"/>
        <end position="80"/>
    </location>
</feature>
<keyword evidence="3" id="KW-1185">Reference proteome</keyword>
<dbReference type="EMBL" id="BACD03000038">
    <property type="protein sequence ID" value="GAO50912.1"/>
    <property type="molecule type" value="Genomic_DNA"/>
</dbReference>
<gene>
    <name evidence="2" type="ORF">G7K_5031-t1</name>
</gene>
<accession>A0A0E9NM18</accession>
<keyword evidence="1" id="KW-0812">Transmembrane</keyword>
<protein>
    <submittedName>
        <fullName evidence="2">Uncharacterized protein</fullName>
    </submittedName>
</protein>
<dbReference type="AlphaFoldDB" id="A0A0E9NM18"/>
<sequence>MIVGNGIMEAVGSCYGLYTVFRMVPRFFWSWSSGLHLFEKHRARQTNGTAKGALFGDLANLVHCIQMVFLGLEWGVLWIIQFEREFLLRSIAFYHMSFSYGMLLQLQLMVLSATSRVVQ</sequence>
<reference evidence="2 3" key="3">
    <citation type="journal article" date="2015" name="Genome Announc.">
        <title>Draft Genome Sequence of the Archiascomycetous Yeast Saitoella complicata.</title>
        <authorList>
            <person name="Yamauchi K."/>
            <person name="Kondo S."/>
            <person name="Hamamoto M."/>
            <person name="Takahashi Y."/>
            <person name="Ogura Y."/>
            <person name="Hayashi T."/>
            <person name="Nishida H."/>
        </authorList>
    </citation>
    <scope>NUCLEOTIDE SEQUENCE [LARGE SCALE GENOMIC DNA]</scope>
    <source>
        <strain evidence="2 3">NRRL Y-17804</strain>
    </source>
</reference>
<organism evidence="2 3">
    <name type="scientific">Saitoella complicata (strain BCRC 22490 / CBS 7301 / JCM 7358 / NBRC 10748 / NRRL Y-17804)</name>
    <dbReference type="NCBI Taxonomy" id="698492"/>
    <lineage>
        <taxon>Eukaryota</taxon>
        <taxon>Fungi</taxon>
        <taxon>Dikarya</taxon>
        <taxon>Ascomycota</taxon>
        <taxon>Taphrinomycotina</taxon>
        <taxon>Taphrinomycotina incertae sedis</taxon>
        <taxon>Saitoella</taxon>
    </lineage>
</organism>
<feature type="transmembrane region" description="Helical" evidence="1">
    <location>
        <begin position="92"/>
        <end position="113"/>
    </location>
</feature>
<dbReference type="Proteomes" id="UP000033140">
    <property type="component" value="Unassembled WGS sequence"/>
</dbReference>
<comment type="caution">
    <text evidence="2">The sequence shown here is derived from an EMBL/GenBank/DDBJ whole genome shotgun (WGS) entry which is preliminary data.</text>
</comment>
<reference evidence="2 3" key="1">
    <citation type="journal article" date="2011" name="J. Gen. Appl. Microbiol.">
        <title>Draft genome sequencing of the enigmatic yeast Saitoella complicata.</title>
        <authorList>
            <person name="Nishida H."/>
            <person name="Hamamoto M."/>
            <person name="Sugiyama J."/>
        </authorList>
    </citation>
    <scope>NUCLEOTIDE SEQUENCE [LARGE SCALE GENOMIC DNA]</scope>
    <source>
        <strain evidence="2 3">NRRL Y-17804</strain>
    </source>
</reference>
<keyword evidence="1" id="KW-0472">Membrane</keyword>
<keyword evidence="1" id="KW-1133">Transmembrane helix</keyword>
<evidence type="ECO:0000313" key="2">
    <source>
        <dbReference type="EMBL" id="GAO50912.1"/>
    </source>
</evidence>
<proteinExistence type="predicted"/>
<reference evidence="2 3" key="2">
    <citation type="journal article" date="2014" name="J. Gen. Appl. Microbiol.">
        <title>The early diverging ascomycetous budding yeast Saitoella complicata has three histone deacetylases belonging to the Clr6, Hos2, and Rpd3 lineages.</title>
        <authorList>
            <person name="Nishida H."/>
            <person name="Matsumoto T."/>
            <person name="Kondo S."/>
            <person name="Hamamoto M."/>
            <person name="Yoshikawa H."/>
        </authorList>
    </citation>
    <scope>NUCLEOTIDE SEQUENCE [LARGE SCALE GENOMIC DNA]</scope>
    <source>
        <strain evidence="2 3">NRRL Y-17804</strain>
    </source>
</reference>
<name>A0A0E9NM18_SAICN</name>
<evidence type="ECO:0000313" key="3">
    <source>
        <dbReference type="Proteomes" id="UP000033140"/>
    </source>
</evidence>